<dbReference type="OrthoDB" id="996827at2759"/>
<dbReference type="AlphaFoldDB" id="A0A9D3W281"/>
<name>A0A9D3W281_9ROSI</name>
<dbReference type="Proteomes" id="UP000828251">
    <property type="component" value="Unassembled WGS sequence"/>
</dbReference>
<accession>A0A9D3W281</accession>
<reference evidence="1 2" key="1">
    <citation type="journal article" date="2021" name="Plant Biotechnol. J.">
        <title>Multi-omics assisted identification of the key and species-specific regulatory components of drought-tolerant mechanisms in Gossypium stocksii.</title>
        <authorList>
            <person name="Yu D."/>
            <person name="Ke L."/>
            <person name="Zhang D."/>
            <person name="Wu Y."/>
            <person name="Sun Y."/>
            <person name="Mei J."/>
            <person name="Sun J."/>
            <person name="Sun Y."/>
        </authorList>
    </citation>
    <scope>NUCLEOTIDE SEQUENCE [LARGE SCALE GENOMIC DNA]</scope>
    <source>
        <strain evidence="2">cv. E1</strain>
        <tissue evidence="1">Leaf</tissue>
    </source>
</reference>
<protein>
    <submittedName>
        <fullName evidence="1">Uncharacterized protein</fullName>
    </submittedName>
</protein>
<evidence type="ECO:0000313" key="2">
    <source>
        <dbReference type="Proteomes" id="UP000828251"/>
    </source>
</evidence>
<proteinExistence type="predicted"/>
<keyword evidence="2" id="KW-1185">Reference proteome</keyword>
<feature type="non-terminal residue" evidence="1">
    <location>
        <position position="1"/>
    </location>
</feature>
<evidence type="ECO:0000313" key="1">
    <source>
        <dbReference type="EMBL" id="KAH1106670.1"/>
    </source>
</evidence>
<dbReference type="EMBL" id="JAIQCV010000004">
    <property type="protein sequence ID" value="KAH1106670.1"/>
    <property type="molecule type" value="Genomic_DNA"/>
</dbReference>
<organism evidence="1 2">
    <name type="scientific">Gossypium stocksii</name>
    <dbReference type="NCBI Taxonomy" id="47602"/>
    <lineage>
        <taxon>Eukaryota</taxon>
        <taxon>Viridiplantae</taxon>
        <taxon>Streptophyta</taxon>
        <taxon>Embryophyta</taxon>
        <taxon>Tracheophyta</taxon>
        <taxon>Spermatophyta</taxon>
        <taxon>Magnoliopsida</taxon>
        <taxon>eudicotyledons</taxon>
        <taxon>Gunneridae</taxon>
        <taxon>Pentapetalae</taxon>
        <taxon>rosids</taxon>
        <taxon>malvids</taxon>
        <taxon>Malvales</taxon>
        <taxon>Malvaceae</taxon>
        <taxon>Malvoideae</taxon>
        <taxon>Gossypium</taxon>
    </lineage>
</organism>
<comment type="caution">
    <text evidence="1">The sequence shown here is derived from an EMBL/GenBank/DDBJ whole genome shotgun (WGS) entry which is preliminary data.</text>
</comment>
<gene>
    <name evidence="1" type="ORF">J1N35_010438</name>
</gene>
<sequence>FIEKYSYLVHGLLEVKGALVGSSQTEKYCAMVKAFIKHSFGTGLNCATLNPTLVIEF</sequence>